<gene>
    <name evidence="1" type="ORF">DEAC_c36000</name>
</gene>
<evidence type="ECO:0000313" key="2">
    <source>
        <dbReference type="Proteomes" id="UP000036356"/>
    </source>
</evidence>
<comment type="caution">
    <text evidence="1">The sequence shown here is derived from an EMBL/GenBank/DDBJ whole genome shotgun (WGS) entry which is preliminary data.</text>
</comment>
<dbReference type="AlphaFoldDB" id="A0A0J1FN61"/>
<proteinExistence type="predicted"/>
<accession>A0A0J1FN61</accession>
<evidence type="ECO:0000313" key="1">
    <source>
        <dbReference type="EMBL" id="KLU64398.1"/>
    </source>
</evidence>
<reference evidence="1 2" key="1">
    <citation type="submission" date="2015-06" db="EMBL/GenBank/DDBJ databases">
        <title>Draft genome of the moderately acidophilic sulfate reducer Candidatus Desulfosporosinus acididurans strain M1.</title>
        <authorList>
            <person name="Poehlein A."/>
            <person name="Petzsch P."/>
            <person name="Johnson B.D."/>
            <person name="Schloemann M."/>
            <person name="Daniel R."/>
            <person name="Muehling M."/>
        </authorList>
    </citation>
    <scope>NUCLEOTIDE SEQUENCE [LARGE SCALE GENOMIC DNA]</scope>
    <source>
        <strain evidence="1 2">M1</strain>
    </source>
</reference>
<sequence length="115" mass="13054">MFLQNCKYEDIKTIWTNLITFLGYINSILLKTDIEQNLGNWSQGQRVFIAWEGGTAQGQIARINIGGITLYNVVVNNMAMETLNIRMAKIIAIGISAPEPEPEPEIEKTPMWKRL</sequence>
<protein>
    <submittedName>
        <fullName evidence="1">Uncharacterized protein</fullName>
    </submittedName>
</protein>
<keyword evidence="2" id="KW-1185">Reference proteome</keyword>
<dbReference type="EMBL" id="LDZY01000014">
    <property type="protein sequence ID" value="KLU64398.1"/>
    <property type="molecule type" value="Genomic_DNA"/>
</dbReference>
<dbReference type="Proteomes" id="UP000036356">
    <property type="component" value="Unassembled WGS sequence"/>
</dbReference>
<organism evidence="1 2">
    <name type="scientific">Desulfosporosinus acididurans</name>
    <dbReference type="NCBI Taxonomy" id="476652"/>
    <lineage>
        <taxon>Bacteria</taxon>
        <taxon>Bacillati</taxon>
        <taxon>Bacillota</taxon>
        <taxon>Clostridia</taxon>
        <taxon>Eubacteriales</taxon>
        <taxon>Desulfitobacteriaceae</taxon>
        <taxon>Desulfosporosinus</taxon>
    </lineage>
</organism>
<dbReference type="STRING" id="476652.DEAC_c36000"/>
<dbReference type="PATRIC" id="fig|476652.3.peg.3797"/>
<name>A0A0J1FN61_9FIRM</name>